<evidence type="ECO:0000313" key="2">
    <source>
        <dbReference type="Proteomes" id="UP001227192"/>
    </source>
</evidence>
<dbReference type="AlphaFoldDB" id="A0AAI9X308"/>
<proteinExistence type="predicted"/>
<dbReference type="EMBL" id="LACB01000610">
    <property type="protein sequence ID" value="KAJ9482141.1"/>
    <property type="molecule type" value="Genomic_DNA"/>
</dbReference>
<name>A0AAI9X308_PENTH</name>
<accession>A0AAI9X308</accession>
<reference evidence="1" key="2">
    <citation type="journal article" date="2016" name="Fungal Biol.">
        <title>Ochratoxin A production by Penicillium thymicola.</title>
        <authorList>
            <person name="Nguyen H.D.T."/>
            <person name="McMullin D.R."/>
            <person name="Ponomareva E."/>
            <person name="Riley R."/>
            <person name="Pomraning K.R."/>
            <person name="Baker S.E."/>
            <person name="Seifert K.A."/>
        </authorList>
    </citation>
    <scope>NUCLEOTIDE SEQUENCE</scope>
    <source>
        <strain evidence="1">DAOM 180753</strain>
    </source>
</reference>
<organism evidence="1 2">
    <name type="scientific">Penicillium thymicola</name>
    <dbReference type="NCBI Taxonomy" id="293382"/>
    <lineage>
        <taxon>Eukaryota</taxon>
        <taxon>Fungi</taxon>
        <taxon>Dikarya</taxon>
        <taxon>Ascomycota</taxon>
        <taxon>Pezizomycotina</taxon>
        <taxon>Eurotiomycetes</taxon>
        <taxon>Eurotiomycetidae</taxon>
        <taxon>Eurotiales</taxon>
        <taxon>Aspergillaceae</taxon>
        <taxon>Penicillium</taxon>
    </lineage>
</organism>
<sequence>LSLFSPSLLFSFNALFHSKSWLVASDFKLPFVQQDKLRGNPIYPYD</sequence>
<reference evidence="1" key="1">
    <citation type="submission" date="2015-06" db="EMBL/GenBank/DDBJ databases">
        <authorList>
            <person name="Nguyen H."/>
        </authorList>
    </citation>
    <scope>NUCLEOTIDE SEQUENCE</scope>
    <source>
        <strain evidence="1">DAOM 180753</strain>
    </source>
</reference>
<gene>
    <name evidence="1" type="ORF">VN97_g11296</name>
</gene>
<comment type="caution">
    <text evidence="1">The sequence shown here is derived from an EMBL/GenBank/DDBJ whole genome shotgun (WGS) entry which is preliminary data.</text>
</comment>
<feature type="non-terminal residue" evidence="1">
    <location>
        <position position="1"/>
    </location>
</feature>
<evidence type="ECO:0000313" key="1">
    <source>
        <dbReference type="EMBL" id="KAJ9482141.1"/>
    </source>
</evidence>
<dbReference type="Proteomes" id="UP001227192">
    <property type="component" value="Unassembled WGS sequence"/>
</dbReference>
<keyword evidence="2" id="KW-1185">Reference proteome</keyword>
<protein>
    <submittedName>
        <fullName evidence="1">Uncharacterized protein</fullName>
    </submittedName>
</protein>